<evidence type="ECO:0000256" key="1">
    <source>
        <dbReference type="SAM" id="Phobius"/>
    </source>
</evidence>
<dbReference type="AlphaFoldDB" id="A0A165VPU7"/>
<dbReference type="InParanoid" id="A0A165VPU7"/>
<keyword evidence="3" id="KW-1185">Reference proteome</keyword>
<proteinExistence type="predicted"/>
<dbReference type="EMBL" id="KV425552">
    <property type="protein sequence ID" value="KZT29999.1"/>
    <property type="molecule type" value="Genomic_DNA"/>
</dbReference>
<gene>
    <name evidence="2" type="ORF">NEOLEDRAFT_1126717</name>
</gene>
<name>A0A165VPU7_9AGAM</name>
<organism evidence="2 3">
    <name type="scientific">Neolentinus lepideus HHB14362 ss-1</name>
    <dbReference type="NCBI Taxonomy" id="1314782"/>
    <lineage>
        <taxon>Eukaryota</taxon>
        <taxon>Fungi</taxon>
        <taxon>Dikarya</taxon>
        <taxon>Basidiomycota</taxon>
        <taxon>Agaricomycotina</taxon>
        <taxon>Agaricomycetes</taxon>
        <taxon>Gloeophyllales</taxon>
        <taxon>Gloeophyllaceae</taxon>
        <taxon>Neolentinus</taxon>
    </lineage>
</organism>
<keyword evidence="1" id="KW-0472">Membrane</keyword>
<evidence type="ECO:0000313" key="3">
    <source>
        <dbReference type="Proteomes" id="UP000076761"/>
    </source>
</evidence>
<feature type="transmembrane region" description="Helical" evidence="1">
    <location>
        <begin position="23"/>
        <end position="43"/>
    </location>
</feature>
<accession>A0A165VPU7</accession>
<reference evidence="2 3" key="1">
    <citation type="journal article" date="2016" name="Mol. Biol. Evol.">
        <title>Comparative Genomics of Early-Diverging Mushroom-Forming Fungi Provides Insights into the Origins of Lignocellulose Decay Capabilities.</title>
        <authorList>
            <person name="Nagy L.G."/>
            <person name="Riley R."/>
            <person name="Tritt A."/>
            <person name="Adam C."/>
            <person name="Daum C."/>
            <person name="Floudas D."/>
            <person name="Sun H."/>
            <person name="Yadav J.S."/>
            <person name="Pangilinan J."/>
            <person name="Larsson K.H."/>
            <person name="Matsuura K."/>
            <person name="Barry K."/>
            <person name="Labutti K."/>
            <person name="Kuo R."/>
            <person name="Ohm R.A."/>
            <person name="Bhattacharya S.S."/>
            <person name="Shirouzu T."/>
            <person name="Yoshinaga Y."/>
            <person name="Martin F.M."/>
            <person name="Grigoriev I.V."/>
            <person name="Hibbett D.S."/>
        </authorList>
    </citation>
    <scope>NUCLEOTIDE SEQUENCE [LARGE SCALE GENOMIC DNA]</scope>
    <source>
        <strain evidence="2 3">HHB14362 ss-1</strain>
    </source>
</reference>
<keyword evidence="1" id="KW-1133">Transmembrane helix</keyword>
<protein>
    <submittedName>
        <fullName evidence="2">Uncharacterized protein</fullName>
    </submittedName>
</protein>
<dbReference type="Proteomes" id="UP000076761">
    <property type="component" value="Unassembled WGS sequence"/>
</dbReference>
<sequence>MDSRGEESQDNFVNRLYAIDNDFGHLVVGLPVGVSLTSILVYVPRGLSGRGRTGKTVLYLSAGSRGAFRRCRNTLCYRMGVPSQSGDLLRDVI</sequence>
<keyword evidence="1" id="KW-0812">Transmembrane</keyword>
<evidence type="ECO:0000313" key="2">
    <source>
        <dbReference type="EMBL" id="KZT29999.1"/>
    </source>
</evidence>